<dbReference type="SMART" id="SM00595">
    <property type="entry name" value="MADF"/>
    <property type="match status" value="1"/>
</dbReference>
<name>A0A915N5F9_MELJA</name>
<feature type="region of interest" description="Disordered" evidence="1">
    <location>
        <begin position="202"/>
        <end position="223"/>
    </location>
</feature>
<dbReference type="WBParaSite" id="scaffold7051_cov276.g11593">
    <property type="protein sequence ID" value="scaffold7051_cov276.g11593"/>
    <property type="gene ID" value="scaffold7051_cov276.g11593"/>
</dbReference>
<dbReference type="GO" id="GO:0005667">
    <property type="term" value="C:transcription regulator complex"/>
    <property type="evidence" value="ECO:0007669"/>
    <property type="project" value="TreeGrafter"/>
</dbReference>
<organism evidence="3 4">
    <name type="scientific">Meloidogyne javanica</name>
    <name type="common">Root-knot nematode worm</name>
    <dbReference type="NCBI Taxonomy" id="6303"/>
    <lineage>
        <taxon>Eukaryota</taxon>
        <taxon>Metazoa</taxon>
        <taxon>Ecdysozoa</taxon>
        <taxon>Nematoda</taxon>
        <taxon>Chromadorea</taxon>
        <taxon>Rhabditida</taxon>
        <taxon>Tylenchina</taxon>
        <taxon>Tylenchomorpha</taxon>
        <taxon>Tylenchoidea</taxon>
        <taxon>Meloidogynidae</taxon>
        <taxon>Meloidogyninae</taxon>
        <taxon>Meloidogyne</taxon>
        <taxon>Meloidogyne incognita group</taxon>
    </lineage>
</organism>
<dbReference type="PANTHER" id="PTHR12243:SF60">
    <property type="entry name" value="SI:CH211-15D5.12-RELATED"/>
    <property type="match status" value="1"/>
</dbReference>
<keyword evidence="3" id="KW-1185">Reference proteome</keyword>
<accession>A0A915N5F9</accession>
<dbReference type="Pfam" id="PF10545">
    <property type="entry name" value="MADF_DNA_bdg"/>
    <property type="match status" value="1"/>
</dbReference>
<reference evidence="4" key="1">
    <citation type="submission" date="2022-11" db="UniProtKB">
        <authorList>
            <consortium name="WormBaseParasite"/>
        </authorList>
    </citation>
    <scope>IDENTIFICATION</scope>
</reference>
<protein>
    <submittedName>
        <fullName evidence="4">MADF domain-containing protein</fullName>
    </submittedName>
</protein>
<proteinExistence type="predicted"/>
<feature type="compositionally biased region" description="Polar residues" evidence="1">
    <location>
        <begin position="202"/>
        <end position="221"/>
    </location>
</feature>
<dbReference type="GO" id="GO:0005634">
    <property type="term" value="C:nucleus"/>
    <property type="evidence" value="ECO:0007669"/>
    <property type="project" value="TreeGrafter"/>
</dbReference>
<dbReference type="Proteomes" id="UP000887561">
    <property type="component" value="Unplaced"/>
</dbReference>
<feature type="region of interest" description="Disordered" evidence="1">
    <location>
        <begin position="241"/>
        <end position="264"/>
    </location>
</feature>
<evidence type="ECO:0000259" key="2">
    <source>
        <dbReference type="PROSITE" id="PS51029"/>
    </source>
</evidence>
<dbReference type="PANTHER" id="PTHR12243">
    <property type="entry name" value="MADF DOMAIN TRANSCRIPTION FACTOR"/>
    <property type="match status" value="1"/>
</dbReference>
<feature type="domain" description="MADF" evidence="2">
    <location>
        <begin position="18"/>
        <end position="104"/>
    </location>
</feature>
<evidence type="ECO:0000313" key="4">
    <source>
        <dbReference type="WBParaSite" id="scaffold7051_cov276.g11593"/>
    </source>
</evidence>
<evidence type="ECO:0000313" key="3">
    <source>
        <dbReference type="Proteomes" id="UP000887561"/>
    </source>
</evidence>
<feature type="compositionally biased region" description="Polar residues" evidence="1">
    <location>
        <begin position="241"/>
        <end position="250"/>
    </location>
</feature>
<sequence>MQQSQQQRPEHPATFNELLINEVRAHPQLYNQQHRVCTDNGERNVIWEVIAQRIDETVNGEFAKKRWLQMRDRYRKELKMALRTSVQPKWPYFAKLSWLDPYLKGAKKVDSASNSPLGQQNNLIAEFGIASKQQDFNGLNGIFGGTENNNETLMAASREFLERQQREKQENVSTSSAISNNDLNIQQLHNDLLSDNATIASSSANSDESIGDQQNNNSYLNDGNEDIEGIVLNGGDNTDFANIRNGNNGEATDKKQSELQSRSRLRNSPFMIRRGFVGDSKVTKNQQRGRSKFTINCNNKLSKIKKFDIASFCMNGNNNSNGVEDKACLEEIETATMLDEDEDEDCLFARLVVARLKNFYEKEILYRNVNEWTLTKIITELERLIRLRAERVQRTPKCARQELGLILGVESASEILELIRRTKAEASSTTTTKEFNNNNALIKEGEKEKINKKYGLNNGKENI</sequence>
<evidence type="ECO:0000256" key="1">
    <source>
        <dbReference type="SAM" id="MobiDB-lite"/>
    </source>
</evidence>
<dbReference type="GO" id="GO:0006357">
    <property type="term" value="P:regulation of transcription by RNA polymerase II"/>
    <property type="evidence" value="ECO:0007669"/>
    <property type="project" value="TreeGrafter"/>
</dbReference>
<dbReference type="InterPro" id="IPR039353">
    <property type="entry name" value="TF_Adf1"/>
</dbReference>
<dbReference type="InterPro" id="IPR006578">
    <property type="entry name" value="MADF-dom"/>
</dbReference>
<dbReference type="PROSITE" id="PS51029">
    <property type="entry name" value="MADF"/>
    <property type="match status" value="1"/>
</dbReference>
<dbReference type="AlphaFoldDB" id="A0A915N5F9"/>